<dbReference type="VEuPathDB" id="MicrosporidiaDB:NEQG_02262"/>
<dbReference type="PANTHER" id="PTHR45728:SF3">
    <property type="entry name" value="ACETYL-COA CARBOXYLASE"/>
    <property type="match status" value="1"/>
</dbReference>
<dbReference type="InterPro" id="IPR011053">
    <property type="entry name" value="Single_hybrid_motif"/>
</dbReference>
<dbReference type="PANTHER" id="PTHR45728">
    <property type="entry name" value="ACETYL-COA CARBOXYLASE, ISOFORM A"/>
    <property type="match status" value="1"/>
</dbReference>
<name>I3EER8_NEMP3</name>
<dbReference type="SUPFAM" id="SSF52096">
    <property type="entry name" value="ClpP/crotonase"/>
    <property type="match status" value="2"/>
</dbReference>
<dbReference type="SUPFAM" id="SSF51230">
    <property type="entry name" value="Single hybrid motif"/>
    <property type="match status" value="1"/>
</dbReference>
<dbReference type="PROSITE" id="PS50980">
    <property type="entry name" value="COA_CT_NTER"/>
    <property type="match status" value="1"/>
</dbReference>
<dbReference type="AlphaFoldDB" id="I3EER8"/>
<evidence type="ECO:0000313" key="3">
    <source>
        <dbReference type="EMBL" id="EIJ87715.1"/>
    </source>
</evidence>
<feature type="domain" description="CoA carboxyltransferase N-terminal" evidence="1">
    <location>
        <begin position="595"/>
        <end position="824"/>
    </location>
</feature>
<dbReference type="Pfam" id="PF00364">
    <property type="entry name" value="Biotin_lipoyl"/>
    <property type="match status" value="1"/>
</dbReference>
<dbReference type="InterPro" id="IPR029045">
    <property type="entry name" value="ClpP/crotonase-like_dom_sf"/>
</dbReference>
<dbReference type="Gene3D" id="2.40.50.100">
    <property type="match status" value="1"/>
</dbReference>
<accession>I3EER8</accession>
<dbReference type="Proteomes" id="UP000002872">
    <property type="component" value="Unassembled WGS sequence"/>
</dbReference>
<dbReference type="OrthoDB" id="14612at2759"/>
<evidence type="ECO:0000259" key="2">
    <source>
        <dbReference type="PROSITE" id="PS50989"/>
    </source>
</evidence>
<dbReference type="InterPro" id="IPR000089">
    <property type="entry name" value="Biotin_lipoyl"/>
</dbReference>
<reference evidence="3" key="1">
    <citation type="submission" date="2011-01" db="EMBL/GenBank/DDBJ databases">
        <title>The Genome Sequence of Nematocida parisii strain ERTm3.</title>
        <authorList>
            <consortium name="The Broad Institute Genome Sequencing Platform"/>
            <consortium name="The Broad Institute Genome Sequencing Center for Infectious Disease"/>
            <person name="Cuomo C."/>
            <person name="Troemel E."/>
            <person name="Young S.K."/>
            <person name="Zeng Q."/>
            <person name="Gargeya S."/>
            <person name="Fitzgerald M."/>
            <person name="Haas B."/>
            <person name="Abouelleil A."/>
            <person name="Alvarado L."/>
            <person name="Arachchi H.M."/>
            <person name="Berlin A."/>
            <person name="Chapman S.B."/>
            <person name="Gearin G."/>
            <person name="Goldberg J."/>
            <person name="Griggs A."/>
            <person name="Gujja S."/>
            <person name="Hansen M."/>
            <person name="Heiman D."/>
            <person name="Howarth C."/>
            <person name="Larimer J."/>
            <person name="Lui A."/>
            <person name="MacDonald P.J.P."/>
            <person name="McCowen C."/>
            <person name="Montmayeur A."/>
            <person name="Murphy C."/>
            <person name="Neiman D."/>
            <person name="Pearson M."/>
            <person name="Priest M."/>
            <person name="Roberts A."/>
            <person name="Saif S."/>
            <person name="Shea T."/>
            <person name="Sisk P."/>
            <person name="Stolte C."/>
            <person name="Sykes S."/>
            <person name="Wortman J."/>
            <person name="Nusbaum C."/>
            <person name="Birren B."/>
        </authorList>
    </citation>
    <scope>NUCLEOTIDE SEQUENCE</scope>
    <source>
        <strain evidence="3">ERTm3</strain>
    </source>
</reference>
<dbReference type="HOGENOM" id="CLU_285300_0_0_1"/>
<dbReference type="InterPro" id="IPR011763">
    <property type="entry name" value="COA_CT_C"/>
</dbReference>
<dbReference type="InParanoid" id="I3EER8"/>
<sequence>MYTELHTEGKTVRFTENLAGNKIHAPVPGRIVKLLKEGSVEKDEEYLEIESMKNLIRIKAPKGGVLEYKVRPEEIVEIGDILAEISGGASDAVVCYTEQLVYKNTQRDLTLNLFKGYNIPTELQSFDLSTMNQAIEEYTKSTYIQNSAAVVYIISCLVYLLDETPETIIQFKNALNSLKQKVSNNNELDRTDVFIHIYKLQQIIYNEEIKEEIGQFIQLSKEETIKNAESIKNNQILLIMAVNSEKVKMVNLLGVWIKKVFNKSDIEMAIEEGNPTAGVIKIEIGKNAADVFYLIKIENAQHDPIINTGINIAGISEKDIPGIIDRIQKKCTEFTLVQVNGLCVEYIKYSGSIRYSNINVFYTHTGRLPMAIENNPDNSFQYALLDRKVFVHSADDKVIIYCVLSKNDIKNNLDQIVNETLFGYKLFGVLGQPLILYMQVMEELEYSDEMDFYFKEEIPNKFYCVDDYNCTWHIIGYFNNMGPFILDIQSKKGFREVVLTVDKNPIFYRIGDFDIKNTKNNELSDNLFVPSQYTEDILCRSRARAKSLNTICIYDAALLLSILIKEVSGDLRILPIENKRNAAMFGWRFTNEIFDFVFIGNDITAKNGAFSIDEDNYFTECANISVSNRIPFIYVSSNSGAKIEVLEMLKPMIKYENNLNIIYMEKNMYDSLTDKQVVDVSEREIEGRKVYEIIEIIGVYGMGVENLSYSAQVAKSMAILYKEVPTLTYATGRAVGIGAYLASIGGRIIQKEDSPIILTGYNALNSLLQKEIYKNNLDIGGPSILEKNGVVHKAVTSDLSGLNEVLKWLQYIQSSDKSNNAAEDLREDTYDEQVERFTAEEIVNYISDTDGFTEYLSGWAPNVQVGRTKIQNISCGVIFPRTGTVHQLLPAPEATNRDFSPSAVVQTTWTENVLLSESAKKIALAINDFTRESIPILILLNWKGFSAGHLDMFNGVLQNGSEIVKSMEGSSSKIFTYLPPSSELRGGSWVVFDKKIGNKIRSAAHPTAKGSVIHPDGLSKIKCKQTELASILKSSSIPFSKIDASKLAKKFCALHDSSTRMIKMDVIDEIIPVFNLRESVVKYFRE</sequence>
<dbReference type="PROSITE" id="PS50989">
    <property type="entry name" value="COA_CT_CTER"/>
    <property type="match status" value="1"/>
</dbReference>
<dbReference type="Pfam" id="PF01039">
    <property type="entry name" value="Carboxyl_trans"/>
    <property type="match status" value="1"/>
</dbReference>
<evidence type="ECO:0000259" key="1">
    <source>
        <dbReference type="PROSITE" id="PS50980"/>
    </source>
</evidence>
<dbReference type="Gene3D" id="3.90.226.10">
    <property type="entry name" value="2-enoyl-CoA Hydratase, Chain A, domain 1"/>
    <property type="match status" value="3"/>
</dbReference>
<evidence type="ECO:0000313" key="4">
    <source>
        <dbReference type="Proteomes" id="UP000002872"/>
    </source>
</evidence>
<proteinExistence type="predicted"/>
<feature type="domain" description="CoA carboxyltransferase C-terminal" evidence="2">
    <location>
        <begin position="826"/>
        <end position="1086"/>
    </location>
</feature>
<dbReference type="InterPro" id="IPR049076">
    <property type="entry name" value="ACCA"/>
</dbReference>
<dbReference type="CDD" id="cd06850">
    <property type="entry name" value="biotinyl_domain"/>
    <property type="match status" value="1"/>
</dbReference>
<gene>
    <name evidence="3" type="ORF">NEQG_02262</name>
</gene>
<dbReference type="GO" id="GO:0003989">
    <property type="term" value="F:acetyl-CoA carboxylase activity"/>
    <property type="evidence" value="ECO:0007669"/>
    <property type="project" value="InterPro"/>
</dbReference>
<keyword evidence="4" id="KW-1185">Reference proteome</keyword>
<protein>
    <submittedName>
        <fullName evidence="3">Uncharacterized protein</fullName>
    </submittedName>
</protein>
<organism evidence="3 4">
    <name type="scientific">Nematocida parisii (strain ERTm3)</name>
    <name type="common">Nematode killer fungus</name>
    <dbReference type="NCBI Taxonomy" id="935791"/>
    <lineage>
        <taxon>Eukaryota</taxon>
        <taxon>Fungi</taxon>
        <taxon>Fungi incertae sedis</taxon>
        <taxon>Microsporidia</taxon>
        <taxon>Nematocida</taxon>
    </lineage>
</organism>
<dbReference type="GO" id="GO:0006633">
    <property type="term" value="P:fatty acid biosynthetic process"/>
    <property type="evidence" value="ECO:0007669"/>
    <property type="project" value="TreeGrafter"/>
</dbReference>
<dbReference type="InterPro" id="IPR034733">
    <property type="entry name" value="AcCoA_carboxyl_beta"/>
</dbReference>
<dbReference type="EMBL" id="GL870881">
    <property type="protein sequence ID" value="EIJ87715.1"/>
    <property type="molecule type" value="Genomic_DNA"/>
</dbReference>
<dbReference type="STRING" id="935791.I3EER8"/>
<dbReference type="InterPro" id="IPR011762">
    <property type="entry name" value="COA_CT_N"/>
</dbReference>